<sequence>MSFTLRRSVRRVALRTAGWSAAAALAALAAVIAPSAHADHSAASSASSDASAPAAPFRSHGAAGGADVRTVAGSAPMLPLFARTTSGQLRAYEPKGTGGFQPYADLGTGYSTATALFRMPLSGNGGAQDLYLRMNNALYYTAERGTETKLIGTGWDQFNLLMSPGNMGGAAQPDVIARDTAGALWLYQGKTDGTFLTRVQAGTGWSGMDVLAGYGDYTGDGKNDLLARTPAGTLYLYPGTGSVTANAILGTRVTVGTGWNAYKTLVSTGDNDGDGKPDLIASDSAGALWLFKGTGKASAPFAARVQIGTSGWAGFNAFF</sequence>
<dbReference type="Pfam" id="PF13517">
    <property type="entry name" value="FG-GAP_3"/>
    <property type="match status" value="1"/>
</dbReference>
<dbReference type="EMBL" id="FONG01000024">
    <property type="protein sequence ID" value="SFF67668.1"/>
    <property type="molecule type" value="Genomic_DNA"/>
</dbReference>
<dbReference type="Proteomes" id="UP000199323">
    <property type="component" value="Unassembled WGS sequence"/>
</dbReference>
<dbReference type="RefSeq" id="WP_107416999.1">
    <property type="nucleotide sequence ID" value="NZ_FONG01000024.1"/>
</dbReference>
<dbReference type="PROSITE" id="PS51318">
    <property type="entry name" value="TAT"/>
    <property type="match status" value="1"/>
</dbReference>
<dbReference type="AlphaFoldDB" id="A0A1I2KMS9"/>
<feature type="chain" id="PRO_5011641257" evidence="2">
    <location>
        <begin position="39"/>
        <end position="319"/>
    </location>
</feature>
<keyword evidence="4" id="KW-1185">Reference proteome</keyword>
<dbReference type="OrthoDB" id="4326934at2"/>
<dbReference type="PANTHER" id="PTHR46580:SF4">
    <property type="entry name" value="ATP_GTP-BINDING PROTEIN"/>
    <property type="match status" value="1"/>
</dbReference>
<dbReference type="InterPro" id="IPR013517">
    <property type="entry name" value="FG-GAP"/>
</dbReference>
<evidence type="ECO:0000256" key="1">
    <source>
        <dbReference type="ARBA" id="ARBA00022729"/>
    </source>
</evidence>
<dbReference type="SUPFAM" id="SSF69318">
    <property type="entry name" value="Integrin alpha N-terminal domain"/>
    <property type="match status" value="1"/>
</dbReference>
<feature type="signal peptide" evidence="2">
    <location>
        <begin position="1"/>
        <end position="38"/>
    </location>
</feature>
<dbReference type="PANTHER" id="PTHR46580">
    <property type="entry name" value="SENSOR KINASE-RELATED"/>
    <property type="match status" value="1"/>
</dbReference>
<organism evidence="3 4">
    <name type="scientific">Actinacidiphila alni</name>
    <dbReference type="NCBI Taxonomy" id="380248"/>
    <lineage>
        <taxon>Bacteria</taxon>
        <taxon>Bacillati</taxon>
        <taxon>Actinomycetota</taxon>
        <taxon>Actinomycetes</taxon>
        <taxon>Kitasatosporales</taxon>
        <taxon>Streptomycetaceae</taxon>
        <taxon>Actinacidiphila</taxon>
    </lineage>
</organism>
<dbReference type="Gene3D" id="2.115.10.10">
    <property type="entry name" value="Tachylectin 2"/>
    <property type="match status" value="1"/>
</dbReference>
<evidence type="ECO:0000313" key="4">
    <source>
        <dbReference type="Proteomes" id="UP000199323"/>
    </source>
</evidence>
<dbReference type="InterPro" id="IPR028994">
    <property type="entry name" value="Integrin_alpha_N"/>
</dbReference>
<name>A0A1I2KMS9_9ACTN</name>
<protein>
    <submittedName>
        <fullName evidence="3">Repeat domain-containing protein</fullName>
    </submittedName>
</protein>
<keyword evidence="1 2" id="KW-0732">Signal</keyword>
<evidence type="ECO:0000256" key="2">
    <source>
        <dbReference type="SAM" id="SignalP"/>
    </source>
</evidence>
<dbReference type="STRING" id="380248.SAMN05216251_1242"/>
<proteinExistence type="predicted"/>
<dbReference type="InterPro" id="IPR006311">
    <property type="entry name" value="TAT_signal"/>
</dbReference>
<accession>A0A1I2KMS9</accession>
<reference evidence="4" key="1">
    <citation type="submission" date="2016-10" db="EMBL/GenBank/DDBJ databases">
        <authorList>
            <person name="Varghese N."/>
            <person name="Submissions S."/>
        </authorList>
    </citation>
    <scope>NUCLEOTIDE SEQUENCE [LARGE SCALE GENOMIC DNA]</scope>
    <source>
        <strain evidence="4">CGMCC 4.3510</strain>
    </source>
</reference>
<evidence type="ECO:0000313" key="3">
    <source>
        <dbReference type="EMBL" id="SFF67668.1"/>
    </source>
</evidence>
<gene>
    <name evidence="3" type="ORF">SAMN05216251_1242</name>
</gene>